<organism evidence="1">
    <name type="scientific">gut metagenome</name>
    <dbReference type="NCBI Taxonomy" id="749906"/>
    <lineage>
        <taxon>unclassified sequences</taxon>
        <taxon>metagenomes</taxon>
        <taxon>organismal metagenomes</taxon>
    </lineage>
</organism>
<protein>
    <submittedName>
        <fullName evidence="1">Uncharacterized protein</fullName>
    </submittedName>
</protein>
<accession>J9GM77</accession>
<dbReference type="AlphaFoldDB" id="J9GM77"/>
<sequence>MPGVSAYDSIMYNHAMSMSPVEGGGCNKAC</sequence>
<comment type="caution">
    <text evidence="1">The sequence shown here is derived from an EMBL/GenBank/DDBJ whole genome shotgun (WGS) entry which is preliminary data.</text>
</comment>
<evidence type="ECO:0000313" key="1">
    <source>
        <dbReference type="EMBL" id="EJX00925.1"/>
    </source>
</evidence>
<feature type="non-terminal residue" evidence="1">
    <location>
        <position position="30"/>
    </location>
</feature>
<gene>
    <name evidence="1" type="ORF">EVA_10971</name>
</gene>
<name>J9GM77_9ZZZZ</name>
<dbReference type="EMBL" id="AMCI01003171">
    <property type="protein sequence ID" value="EJX00925.1"/>
    <property type="molecule type" value="Genomic_DNA"/>
</dbReference>
<reference evidence="1" key="1">
    <citation type="journal article" date="2012" name="PLoS ONE">
        <title>Gene sets for utilization of primary and secondary nutrition supplies in the distal gut of endangered iberian lynx.</title>
        <authorList>
            <person name="Alcaide M."/>
            <person name="Messina E."/>
            <person name="Richter M."/>
            <person name="Bargiela R."/>
            <person name="Peplies J."/>
            <person name="Huws S.A."/>
            <person name="Newbold C.J."/>
            <person name="Golyshin P.N."/>
            <person name="Simon M.A."/>
            <person name="Lopez G."/>
            <person name="Yakimov M.M."/>
            <person name="Ferrer M."/>
        </authorList>
    </citation>
    <scope>NUCLEOTIDE SEQUENCE</scope>
</reference>
<proteinExistence type="predicted"/>